<dbReference type="InterPro" id="IPR029069">
    <property type="entry name" value="HotDog_dom_sf"/>
</dbReference>
<dbReference type="Pfam" id="PF13279">
    <property type="entry name" value="4HBT_2"/>
    <property type="match status" value="1"/>
</dbReference>
<dbReference type="InterPro" id="IPR006684">
    <property type="entry name" value="YbgC/YbaW"/>
</dbReference>
<dbReference type="EMBL" id="ACXX02000008">
    <property type="protein sequence ID" value="EGD47352.1"/>
    <property type="molecule type" value="Genomic_DNA"/>
</dbReference>
<sequence>MILKKEVNTQFMKVDSIKKEKNALVNEIVKRIYYAETDAGGIVYYGNLCSYIEMGCSEWFRKFAKPLKEITSKYKLFFVMKEVNLIYLKPITYDNLITIRTCIKDIKYYSIKFYTEISVNGEVYYSGENKMVPVDINTKSPVRIPEDILSLFDNI</sequence>
<comment type="similarity">
    <text evidence="1">Belongs to the 4-hydroxybenzoyl-CoA thioesterase family.</text>
</comment>
<dbReference type="AlphaFoldDB" id="F1TDQ6"/>
<dbReference type="Gene3D" id="3.10.129.10">
    <property type="entry name" value="Hotdog Thioesterase"/>
    <property type="match status" value="1"/>
</dbReference>
<name>F1TDQ6_9FIRM</name>
<keyword evidence="2" id="KW-0378">Hydrolase</keyword>
<dbReference type="PANTHER" id="PTHR31793:SF37">
    <property type="entry name" value="ACYL-COA THIOESTER HYDROLASE YBGC"/>
    <property type="match status" value="1"/>
</dbReference>
<organism evidence="3 4">
    <name type="scientific">Ruminiclostridium papyrosolvens DSM 2782</name>
    <dbReference type="NCBI Taxonomy" id="588581"/>
    <lineage>
        <taxon>Bacteria</taxon>
        <taxon>Bacillati</taxon>
        <taxon>Bacillota</taxon>
        <taxon>Clostridia</taxon>
        <taxon>Eubacteriales</taxon>
        <taxon>Oscillospiraceae</taxon>
        <taxon>Ruminiclostridium</taxon>
    </lineage>
</organism>
<dbReference type="STRING" id="588581.Cpap_1935"/>
<dbReference type="eggNOG" id="COG0824">
    <property type="taxonomic scope" value="Bacteria"/>
</dbReference>
<protein>
    <submittedName>
        <fullName evidence="3">Thioesterase superfamily protein</fullName>
    </submittedName>
</protein>
<reference evidence="3" key="1">
    <citation type="submission" date="2009-07" db="EMBL/GenBank/DDBJ databases">
        <authorList>
            <consortium name="US DOE Joint Genome Institute (JGI-PGF)"/>
            <person name="Lucas S."/>
            <person name="Copeland A."/>
            <person name="Lapidus A."/>
            <person name="Glavina del Rio T."/>
            <person name="Tice H."/>
            <person name="Bruce D."/>
            <person name="Goodwin L."/>
            <person name="Pitluck S."/>
            <person name="Larimer F."/>
            <person name="Land M.L."/>
            <person name="Mouttaki H."/>
            <person name="He Z."/>
            <person name="Zhou J."/>
            <person name="Hemme C.L."/>
        </authorList>
    </citation>
    <scope>NUCLEOTIDE SEQUENCE [LARGE SCALE GENOMIC DNA]</scope>
    <source>
        <strain evidence="3">DSM 2782</strain>
    </source>
</reference>
<proteinExistence type="inferred from homology"/>
<gene>
    <name evidence="3" type="ORF">Cpap_1935</name>
</gene>
<dbReference type="SUPFAM" id="SSF54637">
    <property type="entry name" value="Thioesterase/thiol ester dehydrase-isomerase"/>
    <property type="match status" value="1"/>
</dbReference>
<comment type="caution">
    <text evidence="3">The sequence shown here is derived from an EMBL/GenBank/DDBJ whole genome shotgun (WGS) entry which is preliminary data.</text>
</comment>
<dbReference type="InterPro" id="IPR050563">
    <property type="entry name" value="4-hydroxybenzoyl-CoA_TE"/>
</dbReference>
<evidence type="ECO:0000256" key="1">
    <source>
        <dbReference type="ARBA" id="ARBA00005953"/>
    </source>
</evidence>
<dbReference type="CDD" id="cd00586">
    <property type="entry name" value="4HBT"/>
    <property type="match status" value="1"/>
</dbReference>
<dbReference type="PANTHER" id="PTHR31793">
    <property type="entry name" value="4-HYDROXYBENZOYL-COA THIOESTERASE FAMILY MEMBER"/>
    <property type="match status" value="1"/>
</dbReference>
<dbReference type="GO" id="GO:0047617">
    <property type="term" value="F:fatty acyl-CoA hydrolase activity"/>
    <property type="evidence" value="ECO:0007669"/>
    <property type="project" value="TreeGrafter"/>
</dbReference>
<evidence type="ECO:0000256" key="2">
    <source>
        <dbReference type="ARBA" id="ARBA00022801"/>
    </source>
</evidence>
<evidence type="ECO:0000313" key="4">
    <source>
        <dbReference type="Proteomes" id="UP000003860"/>
    </source>
</evidence>
<dbReference type="Proteomes" id="UP000003860">
    <property type="component" value="Unassembled WGS sequence"/>
</dbReference>
<reference evidence="3" key="2">
    <citation type="submission" date="2011-01" db="EMBL/GenBank/DDBJ databases">
        <title>The Non-contiguous Finished genome of Clostridium papyrosolvens.</title>
        <authorList>
            <person name="Lucas S."/>
            <person name="Copeland A."/>
            <person name="Lapidus A."/>
            <person name="Cheng J.-F."/>
            <person name="Goodwin L."/>
            <person name="Pitluck S."/>
            <person name="Misra M."/>
            <person name="Chertkov O."/>
            <person name="Detter J.C."/>
            <person name="Han C."/>
            <person name="Tapia R."/>
            <person name="Land M."/>
            <person name="Hauser L."/>
            <person name="Kyrpides N."/>
            <person name="Ivanova N."/>
            <person name="Pagani I."/>
            <person name="Mouttaki H."/>
            <person name="He Z."/>
            <person name="Zhou J."/>
            <person name="Hemme C.L."/>
            <person name="Woyke T."/>
        </authorList>
    </citation>
    <scope>NUCLEOTIDE SEQUENCE [LARGE SCALE GENOMIC DNA]</scope>
    <source>
        <strain evidence="3">DSM 2782</strain>
    </source>
</reference>
<evidence type="ECO:0000313" key="3">
    <source>
        <dbReference type="EMBL" id="EGD47352.1"/>
    </source>
</evidence>
<keyword evidence="4" id="KW-1185">Reference proteome</keyword>
<accession>F1TDQ6</accession>
<dbReference type="PIRSF" id="PIRSF003230">
    <property type="entry name" value="YbgC"/>
    <property type="match status" value="1"/>
</dbReference>